<sequence length="85" mass="9767">MCISLLRIQYIVSHRSNFRGISDKKNTPFLNHKMCTLTYGPVKFRCGHEEEETSLIACRENCGQVKKRVAVPNSTKRFTVCNTCK</sequence>
<protein>
    <submittedName>
        <fullName evidence="2">Uncharacterized protein</fullName>
    </submittedName>
</protein>
<dbReference type="EMBL" id="CP060778">
    <property type="protein sequence ID" value="QQK46740.1"/>
    <property type="molecule type" value="Genomic_DNA"/>
</dbReference>
<dbReference type="EMBL" id="CP060778">
    <property type="protein sequence ID" value="QQK46754.1"/>
    <property type="molecule type" value="Genomic_DNA"/>
</dbReference>
<dbReference type="AlphaFoldDB" id="A0A7T6XSR4"/>
<evidence type="ECO:0000313" key="2">
    <source>
        <dbReference type="EMBL" id="QQK46754.1"/>
    </source>
</evidence>
<dbReference type="GeneID" id="90952296"/>
<evidence type="ECO:0000313" key="1">
    <source>
        <dbReference type="EMBL" id="QQK46740.1"/>
    </source>
</evidence>
<name>A0A7T6XSR4_PENDI</name>
<accession>A0A7T6XSR4</accession>
<organism evidence="2 3">
    <name type="scientific">Penicillium digitatum</name>
    <name type="common">Green mold</name>
    <dbReference type="NCBI Taxonomy" id="36651"/>
    <lineage>
        <taxon>Eukaryota</taxon>
        <taxon>Fungi</taxon>
        <taxon>Dikarya</taxon>
        <taxon>Ascomycota</taxon>
        <taxon>Pezizomycotina</taxon>
        <taxon>Eurotiomycetes</taxon>
        <taxon>Eurotiomycetidae</taxon>
        <taxon>Eurotiales</taxon>
        <taxon>Aspergillaceae</taxon>
        <taxon>Penicillium</taxon>
    </lineage>
</organism>
<dbReference type="RefSeq" id="XP_065957688.1">
    <property type="nucleotide sequence ID" value="XM_066099961.1"/>
</dbReference>
<reference evidence="2 3" key="1">
    <citation type="submission" date="2020-08" db="EMBL/GenBank/DDBJ databases">
        <title>The completed genome sequence of the pathogenic ascomycete fungus Penicillium digitatum.</title>
        <authorList>
            <person name="Wang M."/>
        </authorList>
    </citation>
    <scope>NUCLEOTIDE SEQUENCE [LARGE SCALE GENOMIC DNA]</scope>
    <source>
        <strain evidence="2 3">PdW03</strain>
    </source>
</reference>
<proteinExistence type="predicted"/>
<evidence type="ECO:0000313" key="3">
    <source>
        <dbReference type="Proteomes" id="UP000595662"/>
    </source>
</evidence>
<gene>
    <name evidence="1" type="ORF">Pdw03_1638</name>
    <name evidence="2" type="ORF">Pdw03_1652</name>
</gene>
<dbReference type="Proteomes" id="UP000595662">
    <property type="component" value="Chromosome 5"/>
</dbReference>